<reference evidence="2 3" key="1">
    <citation type="journal article" date="2021" name="Int. J. Syst. Evol. Microbiol.">
        <title>Salipiger mangrovisoli sp. nov., isolated from mangrove soil and the proposal for the reclassification of Paraphaeobacter pallidus as Salipiger pallidus comb. nov.</title>
        <authorList>
            <person name="Du J."/>
            <person name="Liu Y."/>
            <person name="Pei T."/>
            <person name="Deng M.R."/>
            <person name="Zhu H."/>
        </authorList>
    </citation>
    <scope>NUCLEOTIDE SEQUENCE [LARGE SCALE GENOMIC DNA]</scope>
    <source>
        <strain evidence="2 3">6D45A</strain>
    </source>
</reference>
<dbReference type="PANTHER" id="PTHR36836">
    <property type="entry name" value="COLANIC ACID BIOSYNTHESIS PROTEIN WCAK"/>
    <property type="match status" value="1"/>
</dbReference>
<accession>A0ABR9XA10</accession>
<dbReference type="RefSeq" id="WP_194137719.1">
    <property type="nucleotide sequence ID" value="NZ_JADFFK010000033.1"/>
</dbReference>
<feature type="domain" description="Polysaccharide pyruvyl transferase" evidence="1">
    <location>
        <begin position="55"/>
        <end position="307"/>
    </location>
</feature>
<evidence type="ECO:0000313" key="2">
    <source>
        <dbReference type="EMBL" id="MBE9640449.1"/>
    </source>
</evidence>
<protein>
    <submittedName>
        <fullName evidence="2">Polysaccharide pyruvyl transferase family protein</fullName>
    </submittedName>
</protein>
<keyword evidence="3" id="KW-1185">Reference proteome</keyword>
<proteinExistence type="predicted"/>
<dbReference type="Pfam" id="PF04230">
    <property type="entry name" value="PS_pyruv_trans"/>
    <property type="match status" value="1"/>
</dbReference>
<evidence type="ECO:0000259" key="1">
    <source>
        <dbReference type="Pfam" id="PF04230"/>
    </source>
</evidence>
<organism evidence="2 3">
    <name type="scientific">Salipiger mangrovisoli</name>
    <dbReference type="NCBI Taxonomy" id="2865933"/>
    <lineage>
        <taxon>Bacteria</taxon>
        <taxon>Pseudomonadati</taxon>
        <taxon>Pseudomonadota</taxon>
        <taxon>Alphaproteobacteria</taxon>
        <taxon>Rhodobacterales</taxon>
        <taxon>Roseobacteraceae</taxon>
        <taxon>Salipiger</taxon>
    </lineage>
</organism>
<comment type="caution">
    <text evidence="2">The sequence shown here is derived from an EMBL/GenBank/DDBJ whole genome shotgun (WGS) entry which is preliminary data.</text>
</comment>
<dbReference type="Proteomes" id="UP000607796">
    <property type="component" value="Unassembled WGS sequence"/>
</dbReference>
<dbReference type="PANTHER" id="PTHR36836:SF1">
    <property type="entry name" value="COLANIC ACID BIOSYNTHESIS PROTEIN WCAK"/>
    <property type="match status" value="1"/>
</dbReference>
<dbReference type="GO" id="GO:0016740">
    <property type="term" value="F:transferase activity"/>
    <property type="evidence" value="ECO:0007669"/>
    <property type="project" value="UniProtKB-KW"/>
</dbReference>
<keyword evidence="2" id="KW-0808">Transferase</keyword>
<evidence type="ECO:0000313" key="3">
    <source>
        <dbReference type="Proteomes" id="UP000607796"/>
    </source>
</evidence>
<dbReference type="InterPro" id="IPR007345">
    <property type="entry name" value="Polysacch_pyruvyl_Trfase"/>
</dbReference>
<sequence>MNSDNLGVGALTLSNAQLLREAARRAGVSAQFLAMSWVDRREDYGSWPDIENLPFRTRHLPGPSGPLAEGLKRADIVFDIGGGDSFTDIYGSKRFLTVWGTKFHALRMGKPLVLSPQTLGPFESRWARLLARWSMNRARLVVTRDGPSTAFARQLGVLGPLLEATDVAMRLPYAAPPARTADGKVRVGLNVSGLLFNGGYTQSNQFGLKADYPALVRRIVQMFRDRPEVELHLVGHVQSREIEVEDDQRVGERLAAEFPGTLVAPVFASPSAAKSYIAGMDFFVGARMHATIAAFSARVPVIPMAYSRKFAGVFGTLGYTHVADCKSDGAEDILARIERGYTERAALSTEIDAALTRVDERLERYIDLAAEELARLCPEASERQAAAARPEAATDRAQEA</sequence>
<name>A0ABR9XA10_9RHOB</name>
<dbReference type="EMBL" id="JADFFK010000033">
    <property type="protein sequence ID" value="MBE9640449.1"/>
    <property type="molecule type" value="Genomic_DNA"/>
</dbReference>
<gene>
    <name evidence="2" type="ORF">IQ782_26700</name>
</gene>